<dbReference type="Proteomes" id="UP000178936">
    <property type="component" value="Unassembled WGS sequence"/>
</dbReference>
<dbReference type="InterPro" id="IPR008258">
    <property type="entry name" value="Transglycosylase_SLT_dom_1"/>
</dbReference>
<gene>
    <name evidence="2" type="ORF">A2226_03760</name>
</gene>
<organism evidence="2 3">
    <name type="scientific">Candidatus Veblenbacteria bacterium RIFOXYA2_FULL_43_9</name>
    <dbReference type="NCBI Taxonomy" id="1802425"/>
    <lineage>
        <taxon>Bacteria</taxon>
        <taxon>Candidatus Vebleniibacteriota</taxon>
    </lineage>
</organism>
<dbReference type="InterPro" id="IPR023346">
    <property type="entry name" value="Lysozyme-like_dom_sf"/>
</dbReference>
<evidence type="ECO:0000313" key="2">
    <source>
        <dbReference type="EMBL" id="OHA55504.1"/>
    </source>
</evidence>
<dbReference type="SUPFAM" id="SSF53955">
    <property type="entry name" value="Lysozyme-like"/>
    <property type="match status" value="1"/>
</dbReference>
<protein>
    <recommendedName>
        <fullName evidence="1">Transglycosylase SLT domain-containing protein</fullName>
    </recommendedName>
</protein>
<sequence length="416" mass="46050">MKTAISALLISLFALSLLGLKVKAEEIPTSVTPLAALLLQNESASSTAADLIFGQNLLQAIQTTKKNLQQQVDNQLANPAYRAPIVYSRSAPVEIIVSLWNQDTNEFDLVRVMKKGSQLTLINNSNYKFKLVGDNGVNSLIEISNRPDLRVIGLIYPVFADISTAKLTRYRLENVVYIPYSDKLNNEVIVQTGEDYLNKKIQAVYDELNKLGIKSKADPGKLITEVIDPAVVKTIIAIEHVDASVLLNNSADQYLHRFYATLATNEHASYAYAKSSASARGLVQFIPSTYANLRKIRPELTLHADFVQGMTDPYNAIKAQIGLLDYNLTLLPSEIKKQDTINPENLGAYSAAMYNGGPTRVRRAISQWGEAWDSYHGNLASSLRLETAYYVAKFRLVFKHFDGQSLHLAGLVPVAD</sequence>
<feature type="domain" description="Transglycosylase SLT" evidence="1">
    <location>
        <begin position="258"/>
        <end position="370"/>
    </location>
</feature>
<reference evidence="2 3" key="1">
    <citation type="journal article" date="2016" name="Nat. Commun.">
        <title>Thousands of microbial genomes shed light on interconnected biogeochemical processes in an aquifer system.</title>
        <authorList>
            <person name="Anantharaman K."/>
            <person name="Brown C.T."/>
            <person name="Hug L.A."/>
            <person name="Sharon I."/>
            <person name="Castelle C.J."/>
            <person name="Probst A.J."/>
            <person name="Thomas B.C."/>
            <person name="Singh A."/>
            <person name="Wilkins M.J."/>
            <person name="Karaoz U."/>
            <person name="Brodie E.L."/>
            <person name="Williams K.H."/>
            <person name="Hubbard S.S."/>
            <person name="Banfield J.F."/>
        </authorList>
    </citation>
    <scope>NUCLEOTIDE SEQUENCE [LARGE SCALE GENOMIC DNA]</scope>
</reference>
<accession>A0A1G2Q4M7</accession>
<dbReference type="EMBL" id="MHTB01000012">
    <property type="protein sequence ID" value="OHA55504.1"/>
    <property type="molecule type" value="Genomic_DNA"/>
</dbReference>
<comment type="caution">
    <text evidence="2">The sequence shown here is derived from an EMBL/GenBank/DDBJ whole genome shotgun (WGS) entry which is preliminary data.</text>
</comment>
<name>A0A1G2Q4M7_9BACT</name>
<proteinExistence type="predicted"/>
<evidence type="ECO:0000259" key="1">
    <source>
        <dbReference type="Pfam" id="PF01464"/>
    </source>
</evidence>
<dbReference type="AlphaFoldDB" id="A0A1G2Q4M7"/>
<dbReference type="Gene3D" id="1.10.530.10">
    <property type="match status" value="1"/>
</dbReference>
<dbReference type="Pfam" id="PF01464">
    <property type="entry name" value="SLT"/>
    <property type="match status" value="1"/>
</dbReference>
<evidence type="ECO:0000313" key="3">
    <source>
        <dbReference type="Proteomes" id="UP000178936"/>
    </source>
</evidence>